<reference evidence="2 3" key="2">
    <citation type="journal article" date="2013" name="Plant Cell Physiol.">
        <title>Rice Annotation Project Database (RAP-DB): an integrative and interactive database for rice genomics.</title>
        <authorList>
            <person name="Sakai H."/>
            <person name="Lee S.S."/>
            <person name="Tanaka T."/>
            <person name="Numa H."/>
            <person name="Kim J."/>
            <person name="Kawahara Y."/>
            <person name="Wakimoto H."/>
            <person name="Yang C.C."/>
            <person name="Iwamoto M."/>
            <person name="Abe T."/>
            <person name="Yamada Y."/>
            <person name="Muto A."/>
            <person name="Inokuchi H."/>
            <person name="Ikemura T."/>
            <person name="Matsumoto T."/>
            <person name="Sasaki T."/>
            <person name="Itoh T."/>
        </authorList>
    </citation>
    <scope>NUCLEOTIDE SEQUENCE [LARGE SCALE GENOMIC DNA]</scope>
    <source>
        <strain evidence="3">cv. Nipponbare</strain>
    </source>
</reference>
<feature type="compositionally biased region" description="Low complexity" evidence="1">
    <location>
        <begin position="198"/>
        <end position="210"/>
    </location>
</feature>
<evidence type="ECO:0000313" key="2">
    <source>
        <dbReference type="EMBL" id="BAS79470.1"/>
    </source>
</evidence>
<feature type="compositionally biased region" description="Low complexity" evidence="1">
    <location>
        <begin position="92"/>
        <end position="101"/>
    </location>
</feature>
<feature type="compositionally biased region" description="Basic and acidic residues" evidence="1">
    <location>
        <begin position="150"/>
        <end position="162"/>
    </location>
</feature>
<feature type="region of interest" description="Disordered" evidence="1">
    <location>
        <begin position="143"/>
        <end position="162"/>
    </location>
</feature>
<dbReference type="EMBL" id="AP014958">
    <property type="protein sequence ID" value="BAS79470.1"/>
    <property type="molecule type" value="Genomic_DNA"/>
</dbReference>
<feature type="region of interest" description="Disordered" evidence="1">
    <location>
        <begin position="81"/>
        <end position="101"/>
    </location>
</feature>
<evidence type="ECO:0000313" key="3">
    <source>
        <dbReference type="Proteomes" id="UP000059680"/>
    </source>
</evidence>
<protein>
    <submittedName>
        <fullName evidence="2">Os02g0586700 protein</fullName>
    </submittedName>
</protein>
<organism evidence="2 3">
    <name type="scientific">Oryza sativa subsp. japonica</name>
    <name type="common">Rice</name>
    <dbReference type="NCBI Taxonomy" id="39947"/>
    <lineage>
        <taxon>Eukaryota</taxon>
        <taxon>Viridiplantae</taxon>
        <taxon>Streptophyta</taxon>
        <taxon>Embryophyta</taxon>
        <taxon>Tracheophyta</taxon>
        <taxon>Spermatophyta</taxon>
        <taxon>Magnoliopsida</taxon>
        <taxon>Liliopsida</taxon>
        <taxon>Poales</taxon>
        <taxon>Poaceae</taxon>
        <taxon>BOP clade</taxon>
        <taxon>Oryzoideae</taxon>
        <taxon>Oryzeae</taxon>
        <taxon>Oryzinae</taxon>
        <taxon>Oryza</taxon>
        <taxon>Oryza sativa</taxon>
    </lineage>
</organism>
<feature type="region of interest" description="Disordered" evidence="1">
    <location>
        <begin position="167"/>
        <end position="226"/>
    </location>
</feature>
<reference evidence="3" key="1">
    <citation type="journal article" date="2005" name="Nature">
        <title>The map-based sequence of the rice genome.</title>
        <authorList>
            <consortium name="International rice genome sequencing project (IRGSP)"/>
            <person name="Matsumoto T."/>
            <person name="Wu J."/>
            <person name="Kanamori H."/>
            <person name="Katayose Y."/>
            <person name="Fujisawa M."/>
            <person name="Namiki N."/>
            <person name="Mizuno H."/>
            <person name="Yamamoto K."/>
            <person name="Antonio B.A."/>
            <person name="Baba T."/>
            <person name="Sakata K."/>
            <person name="Nagamura Y."/>
            <person name="Aoki H."/>
            <person name="Arikawa K."/>
            <person name="Arita K."/>
            <person name="Bito T."/>
            <person name="Chiden Y."/>
            <person name="Fujitsuka N."/>
            <person name="Fukunaka R."/>
            <person name="Hamada M."/>
            <person name="Harada C."/>
            <person name="Hayashi A."/>
            <person name="Hijishita S."/>
            <person name="Honda M."/>
            <person name="Hosokawa S."/>
            <person name="Ichikawa Y."/>
            <person name="Idonuma A."/>
            <person name="Iijima M."/>
            <person name="Ikeda M."/>
            <person name="Ikeno M."/>
            <person name="Ito K."/>
            <person name="Ito S."/>
            <person name="Ito T."/>
            <person name="Ito Y."/>
            <person name="Ito Y."/>
            <person name="Iwabuchi A."/>
            <person name="Kamiya K."/>
            <person name="Karasawa W."/>
            <person name="Kurita K."/>
            <person name="Katagiri S."/>
            <person name="Kikuta A."/>
            <person name="Kobayashi H."/>
            <person name="Kobayashi N."/>
            <person name="Machita K."/>
            <person name="Maehara T."/>
            <person name="Masukawa M."/>
            <person name="Mizubayashi T."/>
            <person name="Mukai Y."/>
            <person name="Nagasaki H."/>
            <person name="Nagata Y."/>
            <person name="Naito S."/>
            <person name="Nakashima M."/>
            <person name="Nakama Y."/>
            <person name="Nakamichi Y."/>
            <person name="Nakamura M."/>
            <person name="Meguro A."/>
            <person name="Negishi M."/>
            <person name="Ohta I."/>
            <person name="Ohta T."/>
            <person name="Okamoto M."/>
            <person name="Ono N."/>
            <person name="Saji S."/>
            <person name="Sakaguchi M."/>
            <person name="Sakai K."/>
            <person name="Shibata M."/>
            <person name="Shimokawa T."/>
            <person name="Song J."/>
            <person name="Takazaki Y."/>
            <person name="Terasawa K."/>
            <person name="Tsugane M."/>
            <person name="Tsuji K."/>
            <person name="Ueda S."/>
            <person name="Waki K."/>
            <person name="Yamagata H."/>
            <person name="Yamamoto M."/>
            <person name="Yamamoto S."/>
            <person name="Yamane H."/>
            <person name="Yoshiki S."/>
            <person name="Yoshihara R."/>
            <person name="Yukawa K."/>
            <person name="Zhong H."/>
            <person name="Yano M."/>
            <person name="Yuan Q."/>
            <person name="Ouyang S."/>
            <person name="Liu J."/>
            <person name="Jones K.M."/>
            <person name="Gansberger K."/>
            <person name="Moffat K."/>
            <person name="Hill J."/>
            <person name="Bera J."/>
            <person name="Fadrosh D."/>
            <person name="Jin S."/>
            <person name="Johri S."/>
            <person name="Kim M."/>
            <person name="Overton L."/>
            <person name="Reardon M."/>
            <person name="Tsitrin T."/>
            <person name="Vuong H."/>
            <person name="Weaver B."/>
            <person name="Ciecko A."/>
            <person name="Tallon L."/>
            <person name="Jackson J."/>
            <person name="Pai G."/>
            <person name="Aken S.V."/>
            <person name="Utterback T."/>
            <person name="Reidmuller S."/>
            <person name="Feldblyum T."/>
            <person name="Hsiao J."/>
            <person name="Zismann V."/>
            <person name="Iobst S."/>
            <person name="de Vazeille A.R."/>
            <person name="Buell C.R."/>
            <person name="Ying K."/>
            <person name="Li Y."/>
            <person name="Lu T."/>
            <person name="Huang Y."/>
            <person name="Zhao Q."/>
            <person name="Feng Q."/>
            <person name="Zhang L."/>
            <person name="Zhu J."/>
            <person name="Weng Q."/>
            <person name="Mu J."/>
            <person name="Lu Y."/>
            <person name="Fan D."/>
            <person name="Liu Y."/>
            <person name="Guan J."/>
            <person name="Zhang Y."/>
            <person name="Yu S."/>
            <person name="Liu X."/>
            <person name="Zhang Y."/>
            <person name="Hong G."/>
            <person name="Han B."/>
            <person name="Choisne N."/>
            <person name="Demange N."/>
            <person name="Orjeda G."/>
            <person name="Samain S."/>
            <person name="Cattolico L."/>
            <person name="Pelletier E."/>
            <person name="Couloux A."/>
            <person name="Segurens B."/>
            <person name="Wincker P."/>
            <person name="D'Hont A."/>
            <person name="Scarpelli C."/>
            <person name="Weissenbach J."/>
            <person name="Salanoubat M."/>
            <person name="Quetier F."/>
            <person name="Yu Y."/>
            <person name="Kim H.R."/>
            <person name="Rambo T."/>
            <person name="Currie J."/>
            <person name="Collura K."/>
            <person name="Luo M."/>
            <person name="Yang T."/>
            <person name="Ammiraju J.S.S."/>
            <person name="Engler F."/>
            <person name="Soderlund C."/>
            <person name="Wing R.A."/>
            <person name="Palmer L.E."/>
            <person name="de la Bastide M."/>
            <person name="Spiegel L."/>
            <person name="Nascimento L."/>
            <person name="Zutavern T."/>
            <person name="O'Shaughnessy A."/>
            <person name="Dike S."/>
            <person name="Dedhia N."/>
            <person name="Preston R."/>
            <person name="Balija V."/>
            <person name="McCombie W.R."/>
            <person name="Chow T."/>
            <person name="Chen H."/>
            <person name="Chung M."/>
            <person name="Chen C."/>
            <person name="Shaw J."/>
            <person name="Wu H."/>
            <person name="Hsiao K."/>
            <person name="Chao Y."/>
            <person name="Chu M."/>
            <person name="Cheng C."/>
            <person name="Hour A."/>
            <person name="Lee P."/>
            <person name="Lin S."/>
            <person name="Lin Y."/>
            <person name="Liou J."/>
            <person name="Liu S."/>
            <person name="Hsing Y."/>
            <person name="Raghuvanshi S."/>
            <person name="Mohanty A."/>
            <person name="Bharti A.K."/>
            <person name="Gaur A."/>
            <person name="Gupta V."/>
            <person name="Kumar D."/>
            <person name="Ravi V."/>
            <person name="Vij S."/>
            <person name="Kapur A."/>
            <person name="Khurana P."/>
            <person name="Khurana P."/>
            <person name="Khurana J.P."/>
            <person name="Tyagi A.K."/>
            <person name="Gaikwad K."/>
            <person name="Singh A."/>
            <person name="Dalal V."/>
            <person name="Srivastava S."/>
            <person name="Dixit A."/>
            <person name="Pal A.K."/>
            <person name="Ghazi I.A."/>
            <person name="Yadav M."/>
            <person name="Pandit A."/>
            <person name="Bhargava A."/>
            <person name="Sureshbabu K."/>
            <person name="Batra K."/>
            <person name="Sharma T.R."/>
            <person name="Mohapatra T."/>
            <person name="Singh N.K."/>
            <person name="Messing J."/>
            <person name="Nelson A.B."/>
            <person name="Fuks G."/>
            <person name="Kavchok S."/>
            <person name="Keizer G."/>
            <person name="Linton E."/>
            <person name="Llaca V."/>
            <person name="Song R."/>
            <person name="Tanyolac B."/>
            <person name="Young S."/>
            <person name="Ho-Il K."/>
            <person name="Hahn J.H."/>
            <person name="Sangsakoo G."/>
            <person name="Vanavichit A."/>
            <person name="de Mattos Luiz.A.T."/>
            <person name="Zimmer P.D."/>
            <person name="Malone G."/>
            <person name="Dellagostin O."/>
            <person name="de Oliveira A.C."/>
            <person name="Bevan M."/>
            <person name="Bancroft I."/>
            <person name="Minx P."/>
            <person name="Cordum H."/>
            <person name="Wilson R."/>
            <person name="Cheng Z."/>
            <person name="Jin W."/>
            <person name="Jiang J."/>
            <person name="Leong S.A."/>
            <person name="Iwama H."/>
            <person name="Gojobori T."/>
            <person name="Itoh T."/>
            <person name="Niimura Y."/>
            <person name="Fujii Y."/>
            <person name="Habara T."/>
            <person name="Sakai H."/>
            <person name="Sato Y."/>
            <person name="Wilson G."/>
            <person name="Kumar K."/>
            <person name="McCouch S."/>
            <person name="Juretic N."/>
            <person name="Hoen D."/>
            <person name="Wright S."/>
            <person name="Bruskiewich R."/>
            <person name="Bureau T."/>
            <person name="Miyao A."/>
            <person name="Hirochika H."/>
            <person name="Nishikawa T."/>
            <person name="Kadowaki K."/>
            <person name="Sugiura M."/>
            <person name="Burr B."/>
            <person name="Sasaki T."/>
        </authorList>
    </citation>
    <scope>NUCLEOTIDE SEQUENCE [LARGE SCALE GENOMIC DNA]</scope>
    <source>
        <strain evidence="3">cv. Nipponbare</strain>
    </source>
</reference>
<name>A0A0P0VL07_ORYSJ</name>
<dbReference type="Proteomes" id="UP000059680">
    <property type="component" value="Chromosome 2"/>
</dbReference>
<evidence type="ECO:0000256" key="1">
    <source>
        <dbReference type="SAM" id="MobiDB-lite"/>
    </source>
</evidence>
<dbReference type="InParanoid" id="A0A0P0VL07"/>
<dbReference type="Gramene" id="Os02t0586700-00">
    <property type="protein sequence ID" value="Os02t0586700-00"/>
    <property type="gene ID" value="Os02g0586700"/>
</dbReference>
<reference evidence="2 3" key="3">
    <citation type="journal article" date="2013" name="Rice">
        <title>Improvement of the Oryza sativa Nipponbare reference genome using next generation sequence and optical map data.</title>
        <authorList>
            <person name="Kawahara Y."/>
            <person name="de la Bastide M."/>
            <person name="Hamilton J.P."/>
            <person name="Kanamori H."/>
            <person name="McCombie W.R."/>
            <person name="Ouyang S."/>
            <person name="Schwartz D.C."/>
            <person name="Tanaka T."/>
            <person name="Wu J."/>
            <person name="Zhou S."/>
            <person name="Childs K.L."/>
            <person name="Davidson R.M."/>
            <person name="Lin H."/>
            <person name="Quesada-Ocampo L."/>
            <person name="Vaillancourt B."/>
            <person name="Sakai H."/>
            <person name="Lee S.S."/>
            <person name="Kim J."/>
            <person name="Numa H."/>
            <person name="Itoh T."/>
            <person name="Buell C.R."/>
            <person name="Matsumoto T."/>
        </authorList>
    </citation>
    <scope>NUCLEOTIDE SEQUENCE [LARGE SCALE GENOMIC DNA]</scope>
    <source>
        <strain evidence="3">cv. Nipponbare</strain>
    </source>
</reference>
<gene>
    <name evidence="2" type="ordered locus">Os02g0586700</name>
    <name evidence="2" type="ORF">OSNPB_020586700</name>
</gene>
<dbReference type="PaxDb" id="39947-A0A0P0VL07"/>
<feature type="region of interest" description="Disordered" evidence="1">
    <location>
        <begin position="250"/>
        <end position="288"/>
    </location>
</feature>
<keyword evidence="3" id="KW-1185">Reference proteome</keyword>
<proteinExistence type="predicted"/>
<accession>A0A0P0VL07</accession>
<sequence>MCYRIPKKRVTSLGTPRKRGTAPGHYKICEICRRTLSSLFYHFPAESGEYFFKMPRLPRVPNSVATHHSADGIMELAAGESAMCSRRRDPSPESSSSSGSLRWQSSWMCAGWRSSASCSSRSSLQRRPTPLRLPRLLLHRLHHRPRAQHQHADSHGDGDRRLWRRDEQATGSGGDDDDDDGARDLPATHGGEGDDDAPAGAGDPPGQTAPSRHHHQLPAVPPQPSAGPIAEVAVIVEAVRIAALRRLLGCSGATPPPAPVQANCDVEMGLPGGESSASQPAMKPQPGS</sequence>
<dbReference type="AlphaFoldDB" id="A0A0P0VL07"/>